<name>A0A9W8I6J7_9FUNG</name>
<keyword evidence="3 6" id="KW-1133">Transmembrane helix</keyword>
<evidence type="ECO:0000256" key="6">
    <source>
        <dbReference type="SAM" id="Phobius"/>
    </source>
</evidence>
<dbReference type="OrthoDB" id="1507364at2759"/>
<feature type="compositionally biased region" description="Basic and acidic residues" evidence="5">
    <location>
        <begin position="70"/>
        <end position="87"/>
    </location>
</feature>
<comment type="caution">
    <text evidence="8">The sequence shown here is derived from an EMBL/GenBank/DDBJ whole genome shotgun (WGS) entry which is preliminary data.</text>
</comment>
<dbReference type="FunFam" id="1.10.287.110:FF:000070">
    <property type="entry name" value="Endoplasmic reticulum protein, putative"/>
    <property type="match status" value="1"/>
</dbReference>
<dbReference type="SMART" id="SM00271">
    <property type="entry name" value="DnaJ"/>
    <property type="match status" value="1"/>
</dbReference>
<evidence type="ECO:0000256" key="2">
    <source>
        <dbReference type="ARBA" id="ARBA00022692"/>
    </source>
</evidence>
<dbReference type="GO" id="GO:0030544">
    <property type="term" value="F:Hsp70 protein binding"/>
    <property type="evidence" value="ECO:0007669"/>
    <property type="project" value="TreeGrafter"/>
</dbReference>
<dbReference type="InterPro" id="IPR036869">
    <property type="entry name" value="J_dom_sf"/>
</dbReference>
<evidence type="ECO:0000313" key="9">
    <source>
        <dbReference type="Proteomes" id="UP001139887"/>
    </source>
</evidence>
<feature type="transmembrane region" description="Helical" evidence="6">
    <location>
        <begin position="258"/>
        <end position="280"/>
    </location>
</feature>
<dbReference type="PANTHER" id="PTHR43908:SF3">
    <property type="entry name" value="AT29763P-RELATED"/>
    <property type="match status" value="1"/>
</dbReference>
<sequence length="390" mass="44342">MEVNRDEAERALAIARRKWQNGDHSGGLRLARKSHSLYPTERSKQLIEEYSKADTATEKPPDNKNSTATPEKEGIRSRKNTTKESDTQRTYTAEQAAAVKRVMAIKHDYYKVLNVERTATDAEIKKAYRKSALAFHPDKNTAPGADEAFKLVAHAFTILSDQSKRQHYDRFGADERSSATAQRQSPHFNGMYGGARPYADEISPEDLFNMFFGGDFGQFNVQFGPNIGVQRGGMRFQRARPAPATQQNTGLWASCMQILPLVLLILSFFATSIVSLLFGGDAAPSFSFERSARYAVPRTTNARHVPYWVNRNEFAQAALDRSPSQLWNFERDVEAQYISRLQRRCREEREYKRMQMHQAQGWLGFGTDQKLLQAAQAIPTPACDELRRFR</sequence>
<dbReference type="Proteomes" id="UP001139887">
    <property type="component" value="Unassembled WGS sequence"/>
</dbReference>
<dbReference type="InterPro" id="IPR015399">
    <property type="entry name" value="DUF1977_DnaJ-like"/>
</dbReference>
<keyword evidence="9" id="KW-1185">Reference proteome</keyword>
<gene>
    <name evidence="8" type="primary">HLJ1</name>
    <name evidence="8" type="ORF">IWW36_005337</name>
</gene>
<dbReference type="GO" id="GO:0071218">
    <property type="term" value="P:cellular response to misfolded protein"/>
    <property type="evidence" value="ECO:0007669"/>
    <property type="project" value="TreeGrafter"/>
</dbReference>
<accession>A0A9W8I6J7</accession>
<proteinExistence type="predicted"/>
<dbReference type="EMBL" id="JANBUW010001211">
    <property type="protein sequence ID" value="KAJ2844032.1"/>
    <property type="molecule type" value="Genomic_DNA"/>
</dbReference>
<dbReference type="GO" id="GO:0005789">
    <property type="term" value="C:endoplasmic reticulum membrane"/>
    <property type="evidence" value="ECO:0007669"/>
    <property type="project" value="TreeGrafter"/>
</dbReference>
<evidence type="ECO:0000256" key="3">
    <source>
        <dbReference type="ARBA" id="ARBA00022989"/>
    </source>
</evidence>
<dbReference type="Gene3D" id="1.10.287.110">
    <property type="entry name" value="DnaJ domain"/>
    <property type="match status" value="1"/>
</dbReference>
<dbReference type="PANTHER" id="PTHR43908">
    <property type="entry name" value="AT29763P-RELATED"/>
    <property type="match status" value="1"/>
</dbReference>
<dbReference type="AlphaFoldDB" id="A0A9W8I6J7"/>
<reference evidence="8" key="1">
    <citation type="submission" date="2022-07" db="EMBL/GenBank/DDBJ databases">
        <title>Phylogenomic reconstructions and comparative analyses of Kickxellomycotina fungi.</title>
        <authorList>
            <person name="Reynolds N.K."/>
            <person name="Stajich J.E."/>
            <person name="Barry K."/>
            <person name="Grigoriev I.V."/>
            <person name="Crous P."/>
            <person name="Smith M.E."/>
        </authorList>
    </citation>
    <scope>NUCLEOTIDE SEQUENCE</scope>
    <source>
        <strain evidence="8">NRRL 1566</strain>
    </source>
</reference>
<keyword evidence="2 6" id="KW-0812">Transmembrane</keyword>
<dbReference type="Pfam" id="PF09320">
    <property type="entry name" value="DUF1977"/>
    <property type="match status" value="1"/>
</dbReference>
<evidence type="ECO:0000256" key="5">
    <source>
        <dbReference type="SAM" id="MobiDB-lite"/>
    </source>
</evidence>
<feature type="region of interest" description="Disordered" evidence="5">
    <location>
        <begin position="17"/>
        <end position="90"/>
    </location>
</feature>
<dbReference type="PROSITE" id="PS50076">
    <property type="entry name" value="DNAJ_2"/>
    <property type="match status" value="1"/>
</dbReference>
<dbReference type="PRINTS" id="PR00625">
    <property type="entry name" value="JDOMAIN"/>
</dbReference>
<evidence type="ECO:0000256" key="4">
    <source>
        <dbReference type="ARBA" id="ARBA00023136"/>
    </source>
</evidence>
<evidence type="ECO:0000256" key="1">
    <source>
        <dbReference type="ARBA" id="ARBA00004167"/>
    </source>
</evidence>
<feature type="domain" description="J" evidence="7">
    <location>
        <begin position="108"/>
        <end position="172"/>
    </location>
</feature>
<organism evidence="8 9">
    <name type="scientific">Coemansia brasiliensis</name>
    <dbReference type="NCBI Taxonomy" id="2650707"/>
    <lineage>
        <taxon>Eukaryota</taxon>
        <taxon>Fungi</taxon>
        <taxon>Fungi incertae sedis</taxon>
        <taxon>Zoopagomycota</taxon>
        <taxon>Kickxellomycotina</taxon>
        <taxon>Kickxellomycetes</taxon>
        <taxon>Kickxellales</taxon>
        <taxon>Kickxellaceae</taxon>
        <taxon>Coemansia</taxon>
    </lineage>
</organism>
<dbReference type="InterPro" id="IPR051100">
    <property type="entry name" value="DnaJ_subfamily_B/C"/>
</dbReference>
<comment type="subcellular location">
    <subcellularLocation>
        <location evidence="1">Membrane</location>
        <topology evidence="1">Single-pass membrane protein</topology>
    </subcellularLocation>
</comment>
<dbReference type="SUPFAM" id="SSF46565">
    <property type="entry name" value="Chaperone J-domain"/>
    <property type="match status" value="1"/>
</dbReference>
<evidence type="ECO:0000259" key="7">
    <source>
        <dbReference type="PROSITE" id="PS50076"/>
    </source>
</evidence>
<keyword evidence="4 6" id="KW-0472">Membrane</keyword>
<dbReference type="InterPro" id="IPR001623">
    <property type="entry name" value="DnaJ_domain"/>
</dbReference>
<feature type="compositionally biased region" description="Basic and acidic residues" evidence="5">
    <location>
        <begin position="41"/>
        <end position="62"/>
    </location>
</feature>
<dbReference type="CDD" id="cd06257">
    <property type="entry name" value="DnaJ"/>
    <property type="match status" value="1"/>
</dbReference>
<protein>
    <submittedName>
        <fullName evidence="8">Chaperone protein dnaJ</fullName>
    </submittedName>
</protein>
<dbReference type="Pfam" id="PF00226">
    <property type="entry name" value="DnaJ"/>
    <property type="match status" value="1"/>
</dbReference>
<evidence type="ECO:0000313" key="8">
    <source>
        <dbReference type="EMBL" id="KAJ2844032.1"/>
    </source>
</evidence>